<dbReference type="EMBL" id="JAAVLR010000002">
    <property type="protein sequence ID" value="NKC28830.1"/>
    <property type="molecule type" value="Genomic_DNA"/>
</dbReference>
<organism evidence="2 3">
    <name type="scientific">Brucella ciceri</name>
    <dbReference type="NCBI Taxonomy" id="391287"/>
    <lineage>
        <taxon>Bacteria</taxon>
        <taxon>Pseudomonadati</taxon>
        <taxon>Pseudomonadota</taxon>
        <taxon>Alphaproteobacteria</taxon>
        <taxon>Hyphomicrobiales</taxon>
        <taxon>Brucellaceae</taxon>
        <taxon>Brucella/Ochrobactrum group</taxon>
        <taxon>Brucella</taxon>
    </lineage>
</organism>
<dbReference type="Proteomes" id="UP000568486">
    <property type="component" value="Unassembled WGS sequence"/>
</dbReference>
<keyword evidence="3" id="KW-1185">Reference proteome</keyword>
<evidence type="ECO:0000256" key="1">
    <source>
        <dbReference type="SAM" id="MobiDB-lite"/>
    </source>
</evidence>
<evidence type="ECO:0000313" key="2">
    <source>
        <dbReference type="EMBL" id="NKC28830.1"/>
    </source>
</evidence>
<evidence type="ECO:0008006" key="4">
    <source>
        <dbReference type="Google" id="ProtNLM"/>
    </source>
</evidence>
<name>A0ABX1DWZ0_9HYPH</name>
<accession>A0ABX1DWZ0</accession>
<comment type="caution">
    <text evidence="2">The sequence shown here is derived from an EMBL/GenBank/DDBJ whole genome shotgun (WGS) entry which is preliminary data.</text>
</comment>
<feature type="region of interest" description="Disordered" evidence="1">
    <location>
        <begin position="1"/>
        <end position="22"/>
    </location>
</feature>
<evidence type="ECO:0000313" key="3">
    <source>
        <dbReference type="Proteomes" id="UP000568486"/>
    </source>
</evidence>
<sequence>MKGGNGDQKEVVMNKQPTTPLTDDEDVKFLAENSDVSPLQARQLIERFGRDREKLLEEAKKFKAEG</sequence>
<reference evidence="2 3" key="1">
    <citation type="submission" date="2020-03" db="EMBL/GenBank/DDBJ databases">
        <title>Whole genome sequencing of clinical and environmental type strains of Ochrobactrum.</title>
        <authorList>
            <person name="Dharne M."/>
        </authorList>
    </citation>
    <scope>NUCLEOTIDE SEQUENCE [LARGE SCALE GENOMIC DNA]</scope>
    <source>
        <strain evidence="2 3">DSM 22292</strain>
    </source>
</reference>
<protein>
    <recommendedName>
        <fullName evidence="4">DUF3606 domain-containing protein</fullName>
    </recommendedName>
</protein>
<gene>
    <name evidence="2" type="ORF">HED52_17495</name>
</gene>
<proteinExistence type="predicted"/>